<dbReference type="EMBL" id="JAPHNL010000072">
    <property type="protein sequence ID" value="MCX3059891.1"/>
    <property type="molecule type" value="Genomic_DNA"/>
</dbReference>
<feature type="transmembrane region" description="Helical" evidence="1">
    <location>
        <begin position="344"/>
        <end position="361"/>
    </location>
</feature>
<feature type="domain" description="Peptidase S11 D-alanyl-D-alanine carboxypeptidase A N-terminal" evidence="3">
    <location>
        <begin position="51"/>
        <end position="284"/>
    </location>
</feature>
<protein>
    <submittedName>
        <fullName evidence="4">Serine hydrolase</fullName>
    </submittedName>
</protein>
<feature type="signal peptide" evidence="2">
    <location>
        <begin position="1"/>
        <end position="37"/>
    </location>
</feature>
<keyword evidence="5" id="KW-1185">Reference proteome</keyword>
<evidence type="ECO:0000256" key="2">
    <source>
        <dbReference type="SAM" id="SignalP"/>
    </source>
</evidence>
<organism evidence="4 5">
    <name type="scientific">Streptomyces beihaiensis</name>
    <dbReference type="NCBI Taxonomy" id="2984495"/>
    <lineage>
        <taxon>Bacteria</taxon>
        <taxon>Bacillati</taxon>
        <taxon>Actinomycetota</taxon>
        <taxon>Actinomycetes</taxon>
        <taxon>Kitasatosporales</taxon>
        <taxon>Streptomycetaceae</taxon>
        <taxon>Streptomyces</taxon>
    </lineage>
</organism>
<keyword evidence="4" id="KW-0378">Hydrolase</keyword>
<dbReference type="PANTHER" id="PTHR21581">
    <property type="entry name" value="D-ALANYL-D-ALANINE CARBOXYPEPTIDASE"/>
    <property type="match status" value="1"/>
</dbReference>
<proteinExistence type="predicted"/>
<dbReference type="PANTHER" id="PTHR21581:SF33">
    <property type="entry name" value="D-ALANYL-D-ALANINE CARBOXYPEPTIDASE DACB"/>
    <property type="match status" value="1"/>
</dbReference>
<accession>A0ABT3TS84</accession>
<dbReference type="RefSeq" id="WP_266598046.1">
    <property type="nucleotide sequence ID" value="NZ_JAPHNL010000072.1"/>
</dbReference>
<keyword evidence="1" id="KW-0812">Transmembrane</keyword>
<name>A0ABT3TS84_9ACTN</name>
<evidence type="ECO:0000313" key="4">
    <source>
        <dbReference type="EMBL" id="MCX3059891.1"/>
    </source>
</evidence>
<sequence length="382" mass="39898">MAHHLIRSRPRLRTGTLAPTAALCATLLAGAAGPVAAASPAPAPSSTPSVPAPPAVSALSWEVMDAGTGEVLAAHAPHRGLPPASTLKTLFALALLPKFSPNAVHRETAADLAQVAQGSSLVGLDEGHRYTVADLWRGVFLSSGNDAVHTLAQMNGGLPRTLAEMRATARRIGARDTRVRSPDGFDTPGQYSSAHDLALIAREGLKNADFRRYMGTKQALFPAAGGPGSYEIQNTNRLLVGSHGEAPYPGLIGVKNGYTSQAGNTLVTAARRGDHTILVTVLNPQNDTYNAVYEEGRALLDWGFTAAPLRDVRPVASARRTAKAVAGPAAAHAQARPQPVGARHIGAAAALLILSSVPLVIRGVRRRRAGRQAPHPFGRAGW</sequence>
<dbReference type="SUPFAM" id="SSF56601">
    <property type="entry name" value="beta-lactamase/transpeptidase-like"/>
    <property type="match status" value="1"/>
</dbReference>
<keyword evidence="1" id="KW-1133">Transmembrane helix</keyword>
<dbReference type="Pfam" id="PF00768">
    <property type="entry name" value="Peptidase_S11"/>
    <property type="match status" value="1"/>
</dbReference>
<dbReference type="Proteomes" id="UP001163064">
    <property type="component" value="Unassembled WGS sequence"/>
</dbReference>
<evidence type="ECO:0000313" key="5">
    <source>
        <dbReference type="Proteomes" id="UP001163064"/>
    </source>
</evidence>
<dbReference type="InterPro" id="IPR001967">
    <property type="entry name" value="Peptidase_S11_N"/>
</dbReference>
<keyword evidence="2" id="KW-0732">Signal</keyword>
<dbReference type="Gene3D" id="3.40.710.10">
    <property type="entry name" value="DD-peptidase/beta-lactamase superfamily"/>
    <property type="match status" value="1"/>
</dbReference>
<keyword evidence="1" id="KW-0472">Membrane</keyword>
<gene>
    <name evidence="4" type="ORF">OFY01_08975</name>
</gene>
<feature type="chain" id="PRO_5045996672" evidence="2">
    <location>
        <begin position="38"/>
        <end position="382"/>
    </location>
</feature>
<evidence type="ECO:0000259" key="3">
    <source>
        <dbReference type="Pfam" id="PF00768"/>
    </source>
</evidence>
<dbReference type="GO" id="GO:0016787">
    <property type="term" value="F:hydrolase activity"/>
    <property type="evidence" value="ECO:0007669"/>
    <property type="project" value="UniProtKB-KW"/>
</dbReference>
<reference evidence="4" key="1">
    <citation type="submission" date="2022-10" db="EMBL/GenBank/DDBJ databases">
        <title>Streptomyces beihaiensis sp. nov., a chitin degrading actinobacterium, isolated from shrimp pond soil.</title>
        <authorList>
            <person name="Xie J."/>
            <person name="Shen N."/>
        </authorList>
    </citation>
    <scope>NUCLEOTIDE SEQUENCE</scope>
    <source>
        <strain evidence="4">GXMU-J5</strain>
    </source>
</reference>
<evidence type="ECO:0000256" key="1">
    <source>
        <dbReference type="SAM" id="Phobius"/>
    </source>
</evidence>
<comment type="caution">
    <text evidence="4">The sequence shown here is derived from an EMBL/GenBank/DDBJ whole genome shotgun (WGS) entry which is preliminary data.</text>
</comment>
<dbReference type="InterPro" id="IPR012338">
    <property type="entry name" value="Beta-lactam/transpept-like"/>
</dbReference>